<feature type="compositionally biased region" description="Polar residues" evidence="1">
    <location>
        <begin position="79"/>
        <end position="91"/>
    </location>
</feature>
<sequence>MYGGSYVNGKLTNTLHEFTCTVALGYNIIEKPNTLIYLLVIVNRVDKKSYINSCIPCTLHRRSTHRGMSKIPGLRGGRQASSPRAGQTNVSLLGGRREGGRGVTESSNNLRWTGQRGHLSYSSLQPSYCIHEGATVTERLACSPPTKANRVQSPAGPQYFLKWDLTGDAAGRRFSQGSPVFPAPSFRCGPIFTSITLIGSEELALKNRPNIFTHATSEEPCGGGGRSETCPLLTRRCDRVNHAKFYGLEPQTGSERLDTPHEGGGRRVTEIGGVRPVITREQFDKSRDQTSRNVPDDDFGGAGFLGDLPFPALFHSGAAPYSPRSPSMALRPSLLRAMKSGEEREQEGFEPMGSREGIILSALLRRIGWAMSACSLEFFTPGAIRSRVEPHHYSSNILQRSISIYSPFTPPPPRITLFTPQRTSVFFASHLPFCMCHCVKLHKKQHAVKSNVNVFNRVTAFTIAGDLIGRHRGRGPEPEKGRMLSPLSRPSPAGCMGLRIQMG</sequence>
<reference evidence="2 3" key="1">
    <citation type="submission" date="2023-02" db="EMBL/GenBank/DDBJ databases">
        <title>LHISI_Scaffold_Assembly.</title>
        <authorList>
            <person name="Stuart O.P."/>
            <person name="Cleave R."/>
            <person name="Magrath M.J.L."/>
            <person name="Mikheyev A.S."/>
        </authorList>
    </citation>
    <scope>NUCLEOTIDE SEQUENCE [LARGE SCALE GENOMIC DNA]</scope>
    <source>
        <strain evidence="2">Daus_M_001</strain>
        <tissue evidence="2">Leg muscle</tissue>
    </source>
</reference>
<name>A0ABQ9GK01_9NEOP</name>
<protein>
    <submittedName>
        <fullName evidence="2">Uncharacterized protein</fullName>
    </submittedName>
</protein>
<keyword evidence="3" id="KW-1185">Reference proteome</keyword>
<evidence type="ECO:0000256" key="1">
    <source>
        <dbReference type="SAM" id="MobiDB-lite"/>
    </source>
</evidence>
<feature type="region of interest" description="Disordered" evidence="1">
    <location>
        <begin position="73"/>
        <end position="109"/>
    </location>
</feature>
<accession>A0ABQ9GK01</accession>
<organism evidence="2 3">
    <name type="scientific">Dryococelus australis</name>
    <dbReference type="NCBI Taxonomy" id="614101"/>
    <lineage>
        <taxon>Eukaryota</taxon>
        <taxon>Metazoa</taxon>
        <taxon>Ecdysozoa</taxon>
        <taxon>Arthropoda</taxon>
        <taxon>Hexapoda</taxon>
        <taxon>Insecta</taxon>
        <taxon>Pterygota</taxon>
        <taxon>Neoptera</taxon>
        <taxon>Polyneoptera</taxon>
        <taxon>Phasmatodea</taxon>
        <taxon>Verophasmatodea</taxon>
        <taxon>Anareolatae</taxon>
        <taxon>Phasmatidae</taxon>
        <taxon>Eurycanthinae</taxon>
        <taxon>Dryococelus</taxon>
    </lineage>
</organism>
<gene>
    <name evidence="2" type="ORF">PR048_025951</name>
</gene>
<evidence type="ECO:0000313" key="2">
    <source>
        <dbReference type="EMBL" id="KAJ8872347.1"/>
    </source>
</evidence>
<dbReference type="EMBL" id="JARBHB010000011">
    <property type="protein sequence ID" value="KAJ8872347.1"/>
    <property type="molecule type" value="Genomic_DNA"/>
</dbReference>
<comment type="caution">
    <text evidence="2">The sequence shown here is derived from an EMBL/GenBank/DDBJ whole genome shotgun (WGS) entry which is preliminary data.</text>
</comment>
<proteinExistence type="predicted"/>
<evidence type="ECO:0000313" key="3">
    <source>
        <dbReference type="Proteomes" id="UP001159363"/>
    </source>
</evidence>
<dbReference type="Proteomes" id="UP001159363">
    <property type="component" value="Chromosome 10"/>
</dbReference>